<feature type="domain" description="Anillin homology" evidence="1">
    <location>
        <begin position="33"/>
        <end position="100"/>
    </location>
</feature>
<reference evidence="2" key="1">
    <citation type="submission" date="2021-02" db="EMBL/GenBank/DDBJ databases">
        <authorList>
            <person name="Nowell W R."/>
        </authorList>
    </citation>
    <scope>NUCLEOTIDE SEQUENCE</scope>
</reference>
<evidence type="ECO:0000313" key="3">
    <source>
        <dbReference type="Proteomes" id="UP000676336"/>
    </source>
</evidence>
<sequence>MAKQKLTSYNSEIKRLENLDPDSEYYSSDISHSTLILQDIRLSIKEDYLRLLRKGKETKFYFFMCAVHYRSQTLFSHMVSSFDTLQSNGHVIFSNRMIIREEITMKHPITGLDHSPMVCPHHHVSSLAKTVQCMKCDKQRLNSTVSIPGQHSKTNTIIRVSNFVQVDAITIRKEDLKTQEFMLSVNEFNIKNK</sequence>
<organism evidence="2 3">
    <name type="scientific">Rotaria magnacalcarata</name>
    <dbReference type="NCBI Taxonomy" id="392030"/>
    <lineage>
        <taxon>Eukaryota</taxon>
        <taxon>Metazoa</taxon>
        <taxon>Spiralia</taxon>
        <taxon>Gnathifera</taxon>
        <taxon>Rotifera</taxon>
        <taxon>Eurotatoria</taxon>
        <taxon>Bdelloidea</taxon>
        <taxon>Philodinida</taxon>
        <taxon>Philodinidae</taxon>
        <taxon>Rotaria</taxon>
    </lineage>
</organism>
<dbReference type="AlphaFoldDB" id="A0A8S3H4F1"/>
<evidence type="ECO:0000313" key="2">
    <source>
        <dbReference type="EMBL" id="CAF5176179.1"/>
    </source>
</evidence>
<dbReference type="EMBL" id="CAJOBI010315495">
    <property type="protein sequence ID" value="CAF5176179.1"/>
    <property type="molecule type" value="Genomic_DNA"/>
</dbReference>
<proteinExistence type="predicted"/>
<dbReference type="InterPro" id="IPR012966">
    <property type="entry name" value="AHD"/>
</dbReference>
<dbReference type="Proteomes" id="UP000676336">
    <property type="component" value="Unassembled WGS sequence"/>
</dbReference>
<comment type="caution">
    <text evidence="2">The sequence shown here is derived from an EMBL/GenBank/DDBJ whole genome shotgun (WGS) entry which is preliminary data.</text>
</comment>
<protein>
    <recommendedName>
        <fullName evidence="1">Anillin homology domain-containing protein</fullName>
    </recommendedName>
</protein>
<dbReference type="Pfam" id="PF08174">
    <property type="entry name" value="Anillin"/>
    <property type="match status" value="1"/>
</dbReference>
<gene>
    <name evidence="2" type="ORF">SMN809_LOCUS67503</name>
</gene>
<name>A0A8S3H4F1_9BILA</name>
<accession>A0A8S3H4F1</accession>
<evidence type="ECO:0000259" key="1">
    <source>
        <dbReference type="Pfam" id="PF08174"/>
    </source>
</evidence>